<dbReference type="InterPro" id="IPR006336">
    <property type="entry name" value="GCS2"/>
</dbReference>
<dbReference type="Proteomes" id="UP000553766">
    <property type="component" value="Unassembled WGS sequence"/>
</dbReference>
<dbReference type="InterPro" id="IPR050141">
    <property type="entry name" value="GCL_type2/YbdK_subfam"/>
</dbReference>
<dbReference type="NCBIfam" id="TIGR02050">
    <property type="entry name" value="gshA_cyan_rel"/>
    <property type="match status" value="1"/>
</dbReference>
<keyword evidence="1 4" id="KW-0436">Ligase</keyword>
<proteinExistence type="inferred from homology"/>
<dbReference type="Gene3D" id="3.30.590.20">
    <property type="match status" value="1"/>
</dbReference>
<keyword evidence="2 4" id="KW-0547">Nucleotide-binding</keyword>
<dbReference type="NCBIfam" id="NF010039">
    <property type="entry name" value="PRK13515.1"/>
    <property type="match status" value="1"/>
</dbReference>
<dbReference type="GO" id="GO:0005524">
    <property type="term" value="F:ATP binding"/>
    <property type="evidence" value="ECO:0007669"/>
    <property type="project" value="UniProtKB-KW"/>
</dbReference>
<dbReference type="HAMAP" id="MF_01609">
    <property type="entry name" value="Glu_cys_ligase_2"/>
    <property type="match status" value="1"/>
</dbReference>
<dbReference type="EMBL" id="JACIJS010000002">
    <property type="protein sequence ID" value="MBB5514667.1"/>
    <property type="molecule type" value="Genomic_DNA"/>
</dbReference>
<comment type="caution">
    <text evidence="5">The sequence shown here is derived from an EMBL/GenBank/DDBJ whole genome shotgun (WGS) entry which is preliminary data.</text>
</comment>
<accession>A0A840X1X1</accession>
<protein>
    <recommendedName>
        <fullName evidence="4">Putative glutamate--cysteine ligase 2</fullName>
        <ecNumber evidence="4">6.3.2.2</ecNumber>
    </recommendedName>
    <alternativeName>
        <fullName evidence="4">Gamma-glutamylcysteine synthetase 2</fullName>
        <shortName evidence="4">GCS 2</shortName>
        <shortName evidence="4">Gamma-GCS 2</shortName>
    </alternativeName>
</protein>
<reference evidence="5 6" key="1">
    <citation type="submission" date="2020-08" db="EMBL/GenBank/DDBJ databases">
        <title>Genomic Encyclopedia of Type Strains, Phase IV (KMG-IV): sequencing the most valuable type-strain genomes for metagenomic binning, comparative biology and taxonomic classification.</title>
        <authorList>
            <person name="Goeker M."/>
        </authorList>
    </citation>
    <scope>NUCLEOTIDE SEQUENCE [LARGE SCALE GENOMIC DNA]</scope>
    <source>
        <strain evidence="5 6">DSM 103377</strain>
    </source>
</reference>
<organism evidence="5 6">
    <name type="scientific">Rubricella aquisinus</name>
    <dbReference type="NCBI Taxonomy" id="2028108"/>
    <lineage>
        <taxon>Bacteria</taxon>
        <taxon>Pseudomonadati</taxon>
        <taxon>Pseudomonadota</taxon>
        <taxon>Alphaproteobacteria</taxon>
        <taxon>Rhodobacterales</taxon>
        <taxon>Paracoccaceae</taxon>
        <taxon>Rubricella</taxon>
    </lineage>
</organism>
<evidence type="ECO:0000256" key="3">
    <source>
        <dbReference type="ARBA" id="ARBA00022840"/>
    </source>
</evidence>
<gene>
    <name evidence="5" type="ORF">FHS89_000673</name>
</gene>
<dbReference type="InterPro" id="IPR014746">
    <property type="entry name" value="Gln_synth/guanido_kin_cat_dom"/>
</dbReference>
<comment type="catalytic activity">
    <reaction evidence="4">
        <text>L-cysteine + L-glutamate + ATP = gamma-L-glutamyl-L-cysteine + ADP + phosphate + H(+)</text>
        <dbReference type="Rhea" id="RHEA:13285"/>
        <dbReference type="ChEBI" id="CHEBI:15378"/>
        <dbReference type="ChEBI" id="CHEBI:29985"/>
        <dbReference type="ChEBI" id="CHEBI:30616"/>
        <dbReference type="ChEBI" id="CHEBI:35235"/>
        <dbReference type="ChEBI" id="CHEBI:43474"/>
        <dbReference type="ChEBI" id="CHEBI:58173"/>
        <dbReference type="ChEBI" id="CHEBI:456216"/>
        <dbReference type="EC" id="6.3.2.2"/>
    </reaction>
</comment>
<dbReference type="PANTHER" id="PTHR36510">
    <property type="entry name" value="GLUTAMATE--CYSTEINE LIGASE 2-RELATED"/>
    <property type="match status" value="1"/>
</dbReference>
<dbReference type="EC" id="6.3.2.2" evidence="4"/>
<dbReference type="RefSeq" id="WP_184008534.1">
    <property type="nucleotide sequence ID" value="NZ_JACIJS010000002.1"/>
</dbReference>
<comment type="function">
    <text evidence="4">ATP-dependent carboxylate-amine ligase which exhibits weak glutamate--cysteine ligase activity.</text>
</comment>
<evidence type="ECO:0000256" key="4">
    <source>
        <dbReference type="HAMAP-Rule" id="MF_01609"/>
    </source>
</evidence>
<name>A0A840X1X1_9RHOB</name>
<evidence type="ECO:0000256" key="1">
    <source>
        <dbReference type="ARBA" id="ARBA00022598"/>
    </source>
</evidence>
<evidence type="ECO:0000313" key="6">
    <source>
        <dbReference type="Proteomes" id="UP000553766"/>
    </source>
</evidence>
<dbReference type="Pfam" id="PF04107">
    <property type="entry name" value="GCS2"/>
    <property type="match status" value="1"/>
</dbReference>
<dbReference type="InterPro" id="IPR011793">
    <property type="entry name" value="YbdK"/>
</dbReference>
<evidence type="ECO:0000313" key="5">
    <source>
        <dbReference type="EMBL" id="MBB5514667.1"/>
    </source>
</evidence>
<keyword evidence="3 4" id="KW-0067">ATP-binding</keyword>
<keyword evidence="6" id="KW-1185">Reference proteome</keyword>
<comment type="similarity">
    <text evidence="4">Belongs to the glutamate--cysteine ligase type 2 family. YbdK subfamily.</text>
</comment>
<dbReference type="PANTHER" id="PTHR36510:SF1">
    <property type="entry name" value="GLUTAMATE--CYSTEINE LIGASE 2-RELATED"/>
    <property type="match status" value="1"/>
</dbReference>
<dbReference type="GO" id="GO:0004357">
    <property type="term" value="F:glutamate-cysteine ligase activity"/>
    <property type="evidence" value="ECO:0007669"/>
    <property type="project" value="UniProtKB-EC"/>
</dbReference>
<sequence length="375" mass="42168">MDRPAFTLGIEEEYLIVDRETLDLVREPEQAFVDDCTKRLGDQVTGEFLQCQVEVGTKPHGRVADAVDELIGLRAGVAEVAERYGYAPIAASTHPFARWRDQQRTQKDRYADLRDAIGQPVQRMLACGMHIHAGIEDDDMRIDLMNQVAYFLPHLLSLSCSSPFWEGEDTGLASYRLAVFDAMPRTGTPDFMESHAAYRRLVDSLVSAGCIEDATKIWWDIRPSDKFPTLEQRITDICSNVRDTAAIAALYQCLLAYLYRLRSRNQRWRVYPATLIGENRWRGQRYGATGQLLDLGRGTLTPFSALVEELIELVSDEAEMLGCVPELLHLREIARRGTSADRQRRVHKEQIDAGAGKDAAMAAVVADLVAQYTES</sequence>
<dbReference type="GO" id="GO:0042398">
    <property type="term" value="P:modified amino acid biosynthetic process"/>
    <property type="evidence" value="ECO:0007669"/>
    <property type="project" value="InterPro"/>
</dbReference>
<evidence type="ECO:0000256" key="2">
    <source>
        <dbReference type="ARBA" id="ARBA00022741"/>
    </source>
</evidence>
<dbReference type="AlphaFoldDB" id="A0A840X1X1"/>
<dbReference type="SUPFAM" id="SSF55931">
    <property type="entry name" value="Glutamine synthetase/guanido kinase"/>
    <property type="match status" value="1"/>
</dbReference>